<dbReference type="OrthoDB" id="9804055at2"/>
<dbReference type="InterPro" id="IPR023187">
    <property type="entry name" value="Tscrpt_reg_MarR-type_CS"/>
</dbReference>
<gene>
    <name evidence="5" type="ORF">CVV68_01690</name>
</gene>
<dbReference type="GO" id="GO:0003677">
    <property type="term" value="F:DNA binding"/>
    <property type="evidence" value="ECO:0007669"/>
    <property type="project" value="UniProtKB-KW"/>
</dbReference>
<proteinExistence type="predicted"/>
<evidence type="ECO:0000313" key="6">
    <source>
        <dbReference type="Proteomes" id="UP000247832"/>
    </source>
</evidence>
<sequence>MGAPAKTSPTPAKRPAGAGLLAAELRVAVMRTSRRLRAEAASRDISPGQYSVLAGILNGPLTVGELAEREQIQAPSMTRIVNGLETAGYVTRGDNPQDRRQVLVHVTEAGTAVLQRARSRRTQWLAKRVAALTPEERATLHEAARILQEMSAT</sequence>
<evidence type="ECO:0000313" key="5">
    <source>
        <dbReference type="EMBL" id="PYI69842.1"/>
    </source>
</evidence>
<keyword evidence="6" id="KW-1185">Reference proteome</keyword>
<evidence type="ECO:0000256" key="3">
    <source>
        <dbReference type="ARBA" id="ARBA00023163"/>
    </source>
</evidence>
<keyword evidence="1" id="KW-0805">Transcription regulation</keyword>
<dbReference type="Gene3D" id="1.10.10.10">
    <property type="entry name" value="Winged helix-like DNA-binding domain superfamily/Winged helix DNA-binding domain"/>
    <property type="match status" value="1"/>
</dbReference>
<organism evidence="5 6">
    <name type="scientific">Arthrobacter livingstonensis</name>
    <dbReference type="NCBI Taxonomy" id="670078"/>
    <lineage>
        <taxon>Bacteria</taxon>
        <taxon>Bacillati</taxon>
        <taxon>Actinomycetota</taxon>
        <taxon>Actinomycetes</taxon>
        <taxon>Micrococcales</taxon>
        <taxon>Micrococcaceae</taxon>
        <taxon>Arthrobacter</taxon>
    </lineage>
</organism>
<dbReference type="PANTHER" id="PTHR39515">
    <property type="entry name" value="CONSERVED PROTEIN"/>
    <property type="match status" value="1"/>
</dbReference>
<dbReference type="Proteomes" id="UP000247832">
    <property type="component" value="Unassembled WGS sequence"/>
</dbReference>
<keyword evidence="3" id="KW-0804">Transcription</keyword>
<dbReference type="SMART" id="SM00347">
    <property type="entry name" value="HTH_MARR"/>
    <property type="match status" value="1"/>
</dbReference>
<feature type="domain" description="HTH marR-type" evidence="4">
    <location>
        <begin position="22"/>
        <end position="149"/>
    </location>
</feature>
<dbReference type="AlphaFoldDB" id="A0A2V5LFG6"/>
<protein>
    <submittedName>
        <fullName evidence="5">MarR family transcriptional regulator</fullName>
    </submittedName>
</protein>
<dbReference type="GO" id="GO:0003700">
    <property type="term" value="F:DNA-binding transcription factor activity"/>
    <property type="evidence" value="ECO:0007669"/>
    <property type="project" value="InterPro"/>
</dbReference>
<keyword evidence="2" id="KW-0238">DNA-binding</keyword>
<reference evidence="5 6" key="1">
    <citation type="submission" date="2018-05" db="EMBL/GenBank/DDBJ databases">
        <title>Genetic diversity of glacier-inhabiting Cryobacterium bacteria in China and description of Cryobacterium mengkeensis sp. nov. and Arthrobacter glacialis sp. nov.</title>
        <authorList>
            <person name="Liu Q."/>
            <person name="Xin Y.-H."/>
        </authorList>
    </citation>
    <scope>NUCLEOTIDE SEQUENCE [LARGE SCALE GENOMIC DNA]</scope>
    <source>
        <strain evidence="5 6">LI2</strain>
    </source>
</reference>
<dbReference type="PANTHER" id="PTHR39515:SF2">
    <property type="entry name" value="HTH-TYPE TRANSCRIPTIONAL REGULATOR RV0880"/>
    <property type="match status" value="1"/>
</dbReference>
<accession>A0A2V5LFG6</accession>
<comment type="caution">
    <text evidence="5">The sequence shown here is derived from an EMBL/GenBank/DDBJ whole genome shotgun (WGS) entry which is preliminary data.</text>
</comment>
<dbReference type="PROSITE" id="PS01117">
    <property type="entry name" value="HTH_MARR_1"/>
    <property type="match status" value="1"/>
</dbReference>
<dbReference type="PRINTS" id="PR00598">
    <property type="entry name" value="HTHMARR"/>
</dbReference>
<dbReference type="InterPro" id="IPR036390">
    <property type="entry name" value="WH_DNA-bd_sf"/>
</dbReference>
<evidence type="ECO:0000259" key="4">
    <source>
        <dbReference type="PROSITE" id="PS50995"/>
    </source>
</evidence>
<dbReference type="InterPro" id="IPR052526">
    <property type="entry name" value="HTH-type_Bedaq_tolerance"/>
</dbReference>
<dbReference type="InterPro" id="IPR000835">
    <property type="entry name" value="HTH_MarR-typ"/>
</dbReference>
<name>A0A2V5LFG6_9MICC</name>
<dbReference type="EMBL" id="QJVD01000001">
    <property type="protein sequence ID" value="PYI69842.1"/>
    <property type="molecule type" value="Genomic_DNA"/>
</dbReference>
<dbReference type="Pfam" id="PF12802">
    <property type="entry name" value="MarR_2"/>
    <property type="match status" value="1"/>
</dbReference>
<evidence type="ECO:0000256" key="1">
    <source>
        <dbReference type="ARBA" id="ARBA00023015"/>
    </source>
</evidence>
<dbReference type="PROSITE" id="PS50995">
    <property type="entry name" value="HTH_MARR_2"/>
    <property type="match status" value="1"/>
</dbReference>
<dbReference type="InterPro" id="IPR036388">
    <property type="entry name" value="WH-like_DNA-bd_sf"/>
</dbReference>
<evidence type="ECO:0000256" key="2">
    <source>
        <dbReference type="ARBA" id="ARBA00023125"/>
    </source>
</evidence>
<dbReference type="SUPFAM" id="SSF46785">
    <property type="entry name" value="Winged helix' DNA-binding domain"/>
    <property type="match status" value="1"/>
</dbReference>